<dbReference type="STRING" id="1349421.OI18_08380"/>
<sequence length="680" mass="73426">MNSLKYSFPVLICCILALPDVFAGDSSSHRANCTRKIDFSFEPDLCLPSQYRFHIESGDLAAITWDFGSLGTIINQATPVFDFKSYGNTYEVTLTVTDKNGCTGTLTKQITPQLLIAPNPTRIFDTSICTGQSVILSAPKSWAYCWSASPNIYNRFIQSPLVDPAVTTTYFFNRYEAGNNLIVNGDFTDGNTGFISDYHLTSTGNSPGSASAGTEPHIWGTGMEGCIGNGVNDLMLMVKGHTVPGQKVWSQKIPVQQNIGYVFRFNAQSLQLLSPARLQVYFNGLPLGRSIQLTRVPCSPENISLYWNSGDLSNVEISIVNEVTSQAGNSFGVDDISFSTFTIVRDSARVTVSPAPGVSAGSDTSICYGSSFRLNAKAEVGNTLQWIAGAGLSDPLSPDPVVSPTVTTEYVISAANPSGCAVTDTVKVAVKPPADFRVTPENIIVCKGESIELKAQGADSYEWFIDQTKIGTNSMVQLNPEGVTAVEVNLVDSVCNQFKNIVIPITVLPVPQITISKSNDVSCQVTESKISGSGATKYRWLPHSSITENNGGEIVVAPQEATTYYLEGTGANGCTTMDSIRVALDLSDKMLAFQLANAFSPNGDSKNDCFGTIHWGKLNQYRLTVWNNLGQVVFLTQTQTKCWDGSFRGKAQPAGTYVYQVQGNSACGIINKRGVVILMR</sequence>
<evidence type="ECO:0000313" key="4">
    <source>
        <dbReference type="Proteomes" id="UP000031408"/>
    </source>
</evidence>
<dbReference type="Pfam" id="PF13585">
    <property type="entry name" value="CHU_C"/>
    <property type="match status" value="1"/>
</dbReference>
<dbReference type="NCBIfam" id="TIGR04131">
    <property type="entry name" value="Bac_Flav_CTERM"/>
    <property type="match status" value="1"/>
</dbReference>
<evidence type="ECO:0000259" key="2">
    <source>
        <dbReference type="SMART" id="SM00089"/>
    </source>
</evidence>
<reference evidence="3 4" key="1">
    <citation type="submission" date="2014-11" db="EMBL/GenBank/DDBJ databases">
        <title>Genome sequence of Flavihumibacter solisilvae 3-3.</title>
        <authorList>
            <person name="Zhou G."/>
            <person name="Li M."/>
            <person name="Wang G."/>
        </authorList>
    </citation>
    <scope>NUCLEOTIDE SEQUENCE [LARGE SCALE GENOMIC DNA]</scope>
    <source>
        <strain evidence="3 4">3-3</strain>
    </source>
</reference>
<feature type="signal peptide" evidence="1">
    <location>
        <begin position="1"/>
        <end position="23"/>
    </location>
</feature>
<dbReference type="AlphaFoldDB" id="A0A0C1IWP5"/>
<dbReference type="RefSeq" id="WP_039138937.1">
    <property type="nucleotide sequence ID" value="NZ_JSVC01000009.1"/>
</dbReference>
<dbReference type="OrthoDB" id="603322at2"/>
<comment type="caution">
    <text evidence="3">The sequence shown here is derived from an EMBL/GenBank/DDBJ whole genome shotgun (WGS) entry which is preliminary data.</text>
</comment>
<dbReference type="SMART" id="SM00089">
    <property type="entry name" value="PKD"/>
    <property type="match status" value="1"/>
</dbReference>
<dbReference type="CDD" id="cd00146">
    <property type="entry name" value="PKD"/>
    <property type="match status" value="1"/>
</dbReference>
<dbReference type="InterPro" id="IPR013783">
    <property type="entry name" value="Ig-like_fold"/>
</dbReference>
<organism evidence="3 4">
    <name type="scientific">Flavihumibacter solisilvae</name>
    <dbReference type="NCBI Taxonomy" id="1349421"/>
    <lineage>
        <taxon>Bacteria</taxon>
        <taxon>Pseudomonadati</taxon>
        <taxon>Bacteroidota</taxon>
        <taxon>Chitinophagia</taxon>
        <taxon>Chitinophagales</taxon>
        <taxon>Chitinophagaceae</taxon>
        <taxon>Flavihumibacter</taxon>
    </lineage>
</organism>
<dbReference type="EMBL" id="JSVC01000009">
    <property type="protein sequence ID" value="KIC94914.1"/>
    <property type="molecule type" value="Genomic_DNA"/>
</dbReference>
<keyword evidence="4" id="KW-1185">Reference proteome</keyword>
<proteinExistence type="predicted"/>
<protein>
    <recommendedName>
        <fullName evidence="2">PKD/Chitinase domain-containing protein</fullName>
    </recommendedName>
</protein>
<accession>A0A0C1IWP5</accession>
<dbReference type="Gene3D" id="2.60.40.10">
    <property type="entry name" value="Immunoglobulins"/>
    <property type="match status" value="1"/>
</dbReference>
<feature type="domain" description="PKD/Chitinase" evidence="2">
    <location>
        <begin position="36"/>
        <end position="115"/>
    </location>
</feature>
<dbReference type="InterPro" id="IPR022409">
    <property type="entry name" value="PKD/Chitinase_dom"/>
</dbReference>
<dbReference type="InterPro" id="IPR035986">
    <property type="entry name" value="PKD_dom_sf"/>
</dbReference>
<gene>
    <name evidence="3" type="ORF">OI18_08380</name>
</gene>
<feature type="chain" id="PRO_5002147571" description="PKD/Chitinase domain-containing protein" evidence="1">
    <location>
        <begin position="24"/>
        <end position="680"/>
    </location>
</feature>
<dbReference type="InterPro" id="IPR026341">
    <property type="entry name" value="T9SS_type_B"/>
</dbReference>
<evidence type="ECO:0000313" key="3">
    <source>
        <dbReference type="EMBL" id="KIC94914.1"/>
    </source>
</evidence>
<dbReference type="Proteomes" id="UP000031408">
    <property type="component" value="Unassembled WGS sequence"/>
</dbReference>
<evidence type="ECO:0000256" key="1">
    <source>
        <dbReference type="SAM" id="SignalP"/>
    </source>
</evidence>
<keyword evidence="1" id="KW-0732">Signal</keyword>
<dbReference type="SUPFAM" id="SSF49299">
    <property type="entry name" value="PKD domain"/>
    <property type="match status" value="1"/>
</dbReference>
<name>A0A0C1IWP5_9BACT</name>